<keyword evidence="3" id="KW-1185">Reference proteome</keyword>
<accession>A0A2Z7DE40</accession>
<evidence type="ECO:0000313" key="3">
    <source>
        <dbReference type="Proteomes" id="UP000250235"/>
    </source>
</evidence>
<dbReference type="Proteomes" id="UP000250235">
    <property type="component" value="Unassembled WGS sequence"/>
</dbReference>
<organism evidence="2 3">
    <name type="scientific">Dorcoceras hygrometricum</name>
    <dbReference type="NCBI Taxonomy" id="472368"/>
    <lineage>
        <taxon>Eukaryota</taxon>
        <taxon>Viridiplantae</taxon>
        <taxon>Streptophyta</taxon>
        <taxon>Embryophyta</taxon>
        <taxon>Tracheophyta</taxon>
        <taxon>Spermatophyta</taxon>
        <taxon>Magnoliopsida</taxon>
        <taxon>eudicotyledons</taxon>
        <taxon>Gunneridae</taxon>
        <taxon>Pentapetalae</taxon>
        <taxon>asterids</taxon>
        <taxon>lamiids</taxon>
        <taxon>Lamiales</taxon>
        <taxon>Gesneriaceae</taxon>
        <taxon>Didymocarpoideae</taxon>
        <taxon>Trichosporeae</taxon>
        <taxon>Loxocarpinae</taxon>
        <taxon>Dorcoceras</taxon>
    </lineage>
</organism>
<gene>
    <name evidence="2" type="ORF">F511_24351</name>
</gene>
<feature type="compositionally biased region" description="Basic and acidic residues" evidence="1">
    <location>
        <begin position="117"/>
        <end position="127"/>
    </location>
</feature>
<dbReference type="AlphaFoldDB" id="A0A2Z7DE40"/>
<evidence type="ECO:0000256" key="1">
    <source>
        <dbReference type="SAM" id="MobiDB-lite"/>
    </source>
</evidence>
<protein>
    <submittedName>
        <fullName evidence="2">Uncharacterized protein</fullName>
    </submittedName>
</protein>
<proteinExistence type="predicted"/>
<feature type="region of interest" description="Disordered" evidence="1">
    <location>
        <begin position="116"/>
        <end position="145"/>
    </location>
</feature>
<name>A0A2Z7DE40_9LAMI</name>
<feature type="region of interest" description="Disordered" evidence="1">
    <location>
        <begin position="1"/>
        <end position="20"/>
    </location>
</feature>
<dbReference type="EMBL" id="KQ988468">
    <property type="protein sequence ID" value="KZV55674.1"/>
    <property type="molecule type" value="Genomic_DNA"/>
</dbReference>
<evidence type="ECO:0000313" key="2">
    <source>
        <dbReference type="EMBL" id="KZV55674.1"/>
    </source>
</evidence>
<sequence>MYGRGRGRRSSSVEDDGSGSSARVLAGMAHVGSVSADQNLCFDSHKSVIIVLMLYMTCASCLDWSGHEDIQTGTVRGRLSWTGRRYLAGTIRERPSWYINLLPGVQGTPSWFTSLEQEQHEDQEQNNKKSRVQVQRDEVQNSSSADQVQCTREVFKCRAVYKSSDQVAPAELSSTADCDDITADVIITDSRSCASSQLLIVMMSSLLLIASSRIYADVITADSRFLFASIQQLISSTSEHCSLLLNFSSSILLQ</sequence>
<reference evidence="2 3" key="1">
    <citation type="journal article" date="2015" name="Proc. Natl. Acad. Sci. U.S.A.">
        <title>The resurrection genome of Boea hygrometrica: A blueprint for survival of dehydration.</title>
        <authorList>
            <person name="Xiao L."/>
            <person name="Yang G."/>
            <person name="Zhang L."/>
            <person name="Yang X."/>
            <person name="Zhao S."/>
            <person name="Ji Z."/>
            <person name="Zhou Q."/>
            <person name="Hu M."/>
            <person name="Wang Y."/>
            <person name="Chen M."/>
            <person name="Xu Y."/>
            <person name="Jin H."/>
            <person name="Xiao X."/>
            <person name="Hu G."/>
            <person name="Bao F."/>
            <person name="Hu Y."/>
            <person name="Wan P."/>
            <person name="Li L."/>
            <person name="Deng X."/>
            <person name="Kuang T."/>
            <person name="Xiang C."/>
            <person name="Zhu J.K."/>
            <person name="Oliver M.J."/>
            <person name="He Y."/>
        </authorList>
    </citation>
    <scope>NUCLEOTIDE SEQUENCE [LARGE SCALE GENOMIC DNA]</scope>
    <source>
        <strain evidence="3">cv. XS01</strain>
    </source>
</reference>